<gene>
    <name evidence="1" type="ORF">IT41_16815</name>
</gene>
<dbReference type="EMBL" id="JRKN01000034">
    <property type="protein sequence ID" value="KGJ02628.1"/>
    <property type="molecule type" value="Genomic_DNA"/>
</dbReference>
<comment type="caution">
    <text evidence="1">The sequence shown here is derived from an EMBL/GenBank/DDBJ whole genome shotgun (WGS) entry which is preliminary data.</text>
</comment>
<dbReference type="Proteomes" id="UP000029846">
    <property type="component" value="Unassembled WGS sequence"/>
</dbReference>
<organism evidence="1 2">
    <name type="scientific">Paracoccus halophilus</name>
    <dbReference type="NCBI Taxonomy" id="376733"/>
    <lineage>
        <taxon>Bacteria</taxon>
        <taxon>Pseudomonadati</taxon>
        <taxon>Pseudomonadota</taxon>
        <taxon>Alphaproteobacteria</taxon>
        <taxon>Rhodobacterales</taxon>
        <taxon>Paracoccaceae</taxon>
        <taxon>Paracoccus</taxon>
    </lineage>
</organism>
<keyword evidence="2" id="KW-1185">Reference proteome</keyword>
<protein>
    <submittedName>
        <fullName evidence="1">Uncharacterized protein</fullName>
    </submittedName>
</protein>
<accession>A0A099EXC8</accession>
<proteinExistence type="predicted"/>
<evidence type="ECO:0000313" key="1">
    <source>
        <dbReference type="EMBL" id="KGJ02628.1"/>
    </source>
</evidence>
<sequence>MADRETDLPLLAWKDWKLRLPIGCGWRDQPVPMEGRFFIKLVGDSNAELLPLADPDQRAGALGVIAVSAALAAGERQAGASGGQGLREIERARAW</sequence>
<reference evidence="1 2" key="2">
    <citation type="submission" date="2014-10" db="EMBL/GenBank/DDBJ databases">
        <title>Paracoccus sanguinis sp. nov., isolated from clinical specimens of New York State patients.</title>
        <authorList>
            <person name="Mingle L.A."/>
            <person name="Cole J.A."/>
            <person name="Lapierre P."/>
            <person name="Musser K.A."/>
        </authorList>
    </citation>
    <scope>NUCLEOTIDE SEQUENCE [LARGE SCALE GENOMIC DNA]</scope>
    <source>
        <strain evidence="1 2">JCM 14014</strain>
    </source>
</reference>
<reference evidence="1 2" key="1">
    <citation type="submission" date="2014-09" db="EMBL/GenBank/DDBJ databases">
        <authorList>
            <person name="McGinnis J.M."/>
            <person name="Wolfgang W.J."/>
        </authorList>
    </citation>
    <scope>NUCLEOTIDE SEQUENCE [LARGE SCALE GENOMIC DNA]</scope>
    <source>
        <strain evidence="1 2">JCM 14014</strain>
    </source>
</reference>
<dbReference type="AlphaFoldDB" id="A0A099EXC8"/>
<evidence type="ECO:0000313" key="2">
    <source>
        <dbReference type="Proteomes" id="UP000029846"/>
    </source>
</evidence>
<name>A0A099EXC8_9RHOB</name>